<evidence type="ECO:0000259" key="2">
    <source>
        <dbReference type="Pfam" id="PF01757"/>
    </source>
</evidence>
<feature type="transmembrane region" description="Helical" evidence="1">
    <location>
        <begin position="256"/>
        <end position="275"/>
    </location>
</feature>
<feature type="domain" description="Acyltransferase 3" evidence="2">
    <location>
        <begin position="11"/>
        <end position="337"/>
    </location>
</feature>
<feature type="transmembrane region" description="Helical" evidence="1">
    <location>
        <begin position="52"/>
        <end position="75"/>
    </location>
</feature>
<feature type="transmembrane region" description="Helical" evidence="1">
    <location>
        <begin position="142"/>
        <end position="162"/>
    </location>
</feature>
<dbReference type="PANTHER" id="PTHR23028">
    <property type="entry name" value="ACETYLTRANSFERASE"/>
    <property type="match status" value="1"/>
</dbReference>
<dbReference type="InterPro" id="IPR002656">
    <property type="entry name" value="Acyl_transf_3_dom"/>
</dbReference>
<keyword evidence="1" id="KW-0812">Transmembrane</keyword>
<evidence type="ECO:0000313" key="3">
    <source>
        <dbReference type="EMBL" id="RSC17135.1"/>
    </source>
</evidence>
<feature type="transmembrane region" description="Helical" evidence="1">
    <location>
        <begin position="87"/>
        <end position="105"/>
    </location>
</feature>
<dbReference type="EMBL" id="RKIT01000002">
    <property type="protein sequence ID" value="RSC17135.1"/>
    <property type="molecule type" value="Genomic_DNA"/>
</dbReference>
<dbReference type="RefSeq" id="WP_125336872.1">
    <property type="nucleotide sequence ID" value="NZ_RKIT01000002.1"/>
</dbReference>
<organism evidence="3 4">
    <name type="scientific">Citrobacter koseri</name>
    <name type="common">Citrobacter diversus</name>
    <dbReference type="NCBI Taxonomy" id="545"/>
    <lineage>
        <taxon>Bacteria</taxon>
        <taxon>Pseudomonadati</taxon>
        <taxon>Pseudomonadota</taxon>
        <taxon>Gammaproteobacteria</taxon>
        <taxon>Enterobacterales</taxon>
        <taxon>Enterobacteriaceae</taxon>
        <taxon>Citrobacter</taxon>
    </lineage>
</organism>
<keyword evidence="3" id="KW-0012">Acyltransferase</keyword>
<reference evidence="4" key="1">
    <citation type="submission" date="2018-10" db="EMBL/GenBank/DDBJ databases">
        <title>FDA dAtabase for Regulatory Grade micrObial Sequences (FDA-ARGOS): Supporting development and validation of Infectious Disease Dx tests.</title>
        <authorList>
            <person name="Goldberg B."/>
            <person name="Campos J."/>
            <person name="Tallon L."/>
            <person name="Sadzewicz L."/>
            <person name="Zhao X."/>
            <person name="Vavikolanu K."/>
            <person name="Mehta A."/>
            <person name="Aluvathingal J."/>
            <person name="Nadendla S."/>
            <person name="Geyer C."/>
            <person name="Nandy P."/>
            <person name="Yan Y."/>
            <person name="Sichtig H."/>
        </authorList>
    </citation>
    <scope>NUCLEOTIDE SEQUENCE [LARGE SCALE GENOMIC DNA]</scope>
    <source>
        <strain evidence="4">FDAARGOS_526</strain>
    </source>
</reference>
<dbReference type="Proteomes" id="UP000282299">
    <property type="component" value="Unassembled WGS sequence"/>
</dbReference>
<feature type="transmembrane region" description="Helical" evidence="1">
    <location>
        <begin position="225"/>
        <end position="244"/>
    </location>
</feature>
<feature type="transmembrane region" description="Helical" evidence="1">
    <location>
        <begin position="12"/>
        <end position="32"/>
    </location>
</feature>
<feature type="transmembrane region" description="Helical" evidence="1">
    <location>
        <begin position="323"/>
        <end position="345"/>
    </location>
</feature>
<keyword evidence="1" id="KW-0472">Membrane</keyword>
<keyword evidence="3" id="KW-0808">Transferase</keyword>
<dbReference type="Pfam" id="PF01757">
    <property type="entry name" value="Acyl_transf_3"/>
    <property type="match status" value="1"/>
</dbReference>
<keyword evidence="1" id="KW-1133">Transmembrane helix</keyword>
<comment type="caution">
    <text evidence="3">The sequence shown here is derived from an EMBL/GenBank/DDBJ whole genome shotgun (WGS) entry which is preliminary data.</text>
</comment>
<feature type="transmembrane region" description="Helical" evidence="1">
    <location>
        <begin position="169"/>
        <end position="189"/>
    </location>
</feature>
<feature type="transmembrane region" description="Helical" evidence="1">
    <location>
        <begin position="195"/>
        <end position="218"/>
    </location>
</feature>
<dbReference type="GO" id="GO:0000271">
    <property type="term" value="P:polysaccharide biosynthetic process"/>
    <property type="evidence" value="ECO:0007669"/>
    <property type="project" value="TreeGrafter"/>
</dbReference>
<accession>A0AAQ0V6D2</accession>
<dbReference type="AlphaFoldDB" id="A0AAQ0V6D2"/>
<dbReference type="InterPro" id="IPR050879">
    <property type="entry name" value="Acyltransferase_3"/>
</dbReference>
<evidence type="ECO:0000313" key="4">
    <source>
        <dbReference type="Proteomes" id="UP000282299"/>
    </source>
</evidence>
<dbReference type="GO" id="GO:0016020">
    <property type="term" value="C:membrane"/>
    <property type="evidence" value="ECO:0007669"/>
    <property type="project" value="TreeGrafter"/>
</dbReference>
<proteinExistence type="predicted"/>
<sequence>MKTLNNTYLSRLDHLRFFAAALVIIYHCRGFLKYNNELSGPVDFLKLWITGGNSGASLFLVLSGFLFCVISNAGAKNISYGCFIKNRVLRIAPMTVLLCFIAISVNRVHSDPMDILRILTLQLNTGHATTGWGQQYYPIGQIWTIAVEFQFYLLFPFLALFMRNDGVKTMFGMIAVMLMVKYSLVIFKGAPIYGIFYHTIIGRMDQFLIGMIAGYLYLRKEKISFTVAAVFLIVAISGLTSVLYFNKKSIPDFVTFSFTIEAAFWALLIYAYCSARFSMNQRVDATLAYLGGLSFSMYLLHLPIYYILQRKLIPMDPNPTMHLVKVILVVIPVTILASALTYAYVEKPFLKLRVKYTK</sequence>
<feature type="transmembrane region" description="Helical" evidence="1">
    <location>
        <begin position="287"/>
        <end position="308"/>
    </location>
</feature>
<dbReference type="PANTHER" id="PTHR23028:SF53">
    <property type="entry name" value="ACYL_TRANSF_3 DOMAIN-CONTAINING PROTEIN"/>
    <property type="match status" value="1"/>
</dbReference>
<gene>
    <name evidence="3" type="ORF">EGS84_09360</name>
</gene>
<name>A0AAQ0V6D2_CITKO</name>
<dbReference type="GO" id="GO:0016747">
    <property type="term" value="F:acyltransferase activity, transferring groups other than amino-acyl groups"/>
    <property type="evidence" value="ECO:0007669"/>
    <property type="project" value="InterPro"/>
</dbReference>
<evidence type="ECO:0000256" key="1">
    <source>
        <dbReference type="SAM" id="Phobius"/>
    </source>
</evidence>
<protein>
    <submittedName>
        <fullName evidence="3">Acyltransferase</fullName>
    </submittedName>
</protein>